<feature type="transmembrane region" description="Helical" evidence="1">
    <location>
        <begin position="127"/>
        <end position="148"/>
    </location>
</feature>
<proteinExistence type="predicted"/>
<keyword evidence="1" id="KW-1133">Transmembrane helix</keyword>
<gene>
    <name evidence="3" type="ORF">DFR30_2407</name>
</gene>
<evidence type="ECO:0000259" key="2">
    <source>
        <dbReference type="Pfam" id="PF06181"/>
    </source>
</evidence>
<protein>
    <submittedName>
        <fullName evidence="3">Uncharacterized protein DUF989</fullName>
    </submittedName>
</protein>
<sequence>MNPLKSITGTIVSGIVLALIFAFAMSNGQGNPIEWTVWFHVIVGITWIGLLYYFNFVQVPAVGAALSEKDKGGPGPAAINKYVAPRALLWFRWSALLTWLSGAAALGKLGIFNEAFTFENFSFSGSASVIGMGAWLGTIMLFNVWVLIWPNQKKILGLDGKEHSAEEIAGAKTVALMASRTNTLLSIPMLLGMTAFAHGLPF</sequence>
<dbReference type="OrthoDB" id="9787495at2"/>
<feature type="transmembrane region" description="Helical" evidence="1">
    <location>
        <begin position="87"/>
        <end position="107"/>
    </location>
</feature>
<dbReference type="AlphaFoldDB" id="A0A4R1HEN6"/>
<comment type="caution">
    <text evidence="3">The sequence shown here is derived from an EMBL/GenBank/DDBJ whole genome shotgun (WGS) entry which is preliminary data.</text>
</comment>
<keyword evidence="1" id="KW-0472">Membrane</keyword>
<evidence type="ECO:0000256" key="1">
    <source>
        <dbReference type="SAM" id="Phobius"/>
    </source>
</evidence>
<dbReference type="Proteomes" id="UP000295707">
    <property type="component" value="Unassembled WGS sequence"/>
</dbReference>
<reference evidence="3 4" key="1">
    <citation type="submission" date="2019-03" db="EMBL/GenBank/DDBJ databases">
        <title>Genomic Encyclopedia of Type Strains, Phase IV (KMG-IV): sequencing the most valuable type-strain genomes for metagenomic binning, comparative biology and taxonomic classification.</title>
        <authorList>
            <person name="Goeker M."/>
        </authorList>
    </citation>
    <scope>NUCLEOTIDE SEQUENCE [LARGE SCALE GENOMIC DNA]</scope>
    <source>
        <strain evidence="3 4">DSM 19610</strain>
    </source>
</reference>
<evidence type="ECO:0000313" key="3">
    <source>
        <dbReference type="EMBL" id="TCK19113.1"/>
    </source>
</evidence>
<evidence type="ECO:0000313" key="4">
    <source>
        <dbReference type="Proteomes" id="UP000295707"/>
    </source>
</evidence>
<dbReference type="RefSeq" id="WP_132973497.1">
    <property type="nucleotide sequence ID" value="NZ_SMFX01000001.1"/>
</dbReference>
<keyword evidence="1" id="KW-0812">Transmembrane</keyword>
<feature type="transmembrane region" description="Helical" evidence="1">
    <location>
        <begin position="7"/>
        <end position="25"/>
    </location>
</feature>
<feature type="transmembrane region" description="Helical" evidence="1">
    <location>
        <begin position="37"/>
        <end position="66"/>
    </location>
</feature>
<accession>A0A4R1HEN6</accession>
<name>A0A4R1HEN6_9GAMM</name>
<dbReference type="Pfam" id="PF06181">
    <property type="entry name" value="Urate_ox_N"/>
    <property type="match status" value="1"/>
</dbReference>
<organism evidence="3 4">
    <name type="scientific">Thiogranum longum</name>
    <dbReference type="NCBI Taxonomy" id="1537524"/>
    <lineage>
        <taxon>Bacteria</taxon>
        <taxon>Pseudomonadati</taxon>
        <taxon>Pseudomonadota</taxon>
        <taxon>Gammaproteobacteria</taxon>
        <taxon>Chromatiales</taxon>
        <taxon>Ectothiorhodospiraceae</taxon>
        <taxon>Thiogranum</taxon>
    </lineage>
</organism>
<feature type="domain" description="Urate oxidase N-terminal" evidence="2">
    <location>
        <begin position="121"/>
        <end position="194"/>
    </location>
</feature>
<keyword evidence="4" id="KW-1185">Reference proteome</keyword>
<dbReference type="EMBL" id="SMFX01000001">
    <property type="protein sequence ID" value="TCK19113.1"/>
    <property type="molecule type" value="Genomic_DNA"/>
</dbReference>
<dbReference type="InterPro" id="IPR010389">
    <property type="entry name" value="Urate_ox_N"/>
</dbReference>